<evidence type="ECO:0000313" key="2">
    <source>
        <dbReference type="EMBL" id="KNY28292.1"/>
    </source>
</evidence>
<dbReference type="eggNOG" id="COG0716">
    <property type="taxonomic scope" value="Bacteria"/>
</dbReference>
<dbReference type="Pfam" id="PF03358">
    <property type="entry name" value="FMN_red"/>
    <property type="match status" value="1"/>
</dbReference>
<dbReference type="InterPro" id="IPR008254">
    <property type="entry name" value="Flavodoxin/NO_synth"/>
</dbReference>
<dbReference type="Proteomes" id="UP000036923">
    <property type="component" value="Unassembled WGS sequence"/>
</dbReference>
<dbReference type="STRING" id="398512.Bccel_3566"/>
<dbReference type="EMBL" id="LGTC01000001">
    <property type="protein sequence ID" value="KNY28292.1"/>
    <property type="molecule type" value="Genomic_DNA"/>
</dbReference>
<keyword evidence="3" id="KW-1185">Reference proteome</keyword>
<accession>A0A0L6JSB0</accession>
<proteinExistence type="predicted"/>
<reference evidence="3" key="1">
    <citation type="submission" date="2015-07" db="EMBL/GenBank/DDBJ databases">
        <title>Near-Complete Genome Sequence of the Cellulolytic Bacterium Bacteroides (Pseudobacteroides) cellulosolvens ATCC 35603.</title>
        <authorList>
            <person name="Dassa B."/>
            <person name="Utturkar S.M."/>
            <person name="Klingeman D.M."/>
            <person name="Hurt R.A."/>
            <person name="Keller M."/>
            <person name="Xu J."/>
            <person name="Reddy Y.H.K."/>
            <person name="Borovok I."/>
            <person name="Grinberg I.R."/>
            <person name="Lamed R."/>
            <person name="Zhivin O."/>
            <person name="Bayer E.A."/>
            <person name="Brown S.D."/>
        </authorList>
    </citation>
    <scope>NUCLEOTIDE SEQUENCE [LARGE SCALE GENOMIC DNA]</scope>
    <source>
        <strain evidence="3">DSM 2933</strain>
    </source>
</reference>
<dbReference type="PROSITE" id="PS50902">
    <property type="entry name" value="FLAVODOXIN_LIKE"/>
    <property type="match status" value="1"/>
</dbReference>
<dbReference type="InterPro" id="IPR005025">
    <property type="entry name" value="FMN_Rdtase-like_dom"/>
</dbReference>
<dbReference type="GO" id="GO:0010181">
    <property type="term" value="F:FMN binding"/>
    <property type="evidence" value="ECO:0007669"/>
    <property type="project" value="InterPro"/>
</dbReference>
<feature type="domain" description="Flavodoxin-like" evidence="1">
    <location>
        <begin position="3"/>
        <end position="154"/>
    </location>
</feature>
<dbReference type="AlphaFoldDB" id="A0A0L6JSB0"/>
<gene>
    <name evidence="2" type="ORF">Bccel_3566</name>
</gene>
<dbReference type="InterPro" id="IPR029039">
    <property type="entry name" value="Flavoprotein-like_sf"/>
</dbReference>
<evidence type="ECO:0000259" key="1">
    <source>
        <dbReference type="PROSITE" id="PS50902"/>
    </source>
</evidence>
<comment type="caution">
    <text evidence="2">The sequence shown here is derived from an EMBL/GenBank/DDBJ whole genome shotgun (WGS) entry which is preliminary data.</text>
</comment>
<protein>
    <submittedName>
        <fullName evidence="2">NADPH-dependent FMN reductase</fullName>
    </submittedName>
</protein>
<name>A0A0L6JSB0_9FIRM</name>
<dbReference type="Gene3D" id="3.40.50.360">
    <property type="match status" value="1"/>
</dbReference>
<sequence>MKIGIIIHSHSGNTLSVAQKIKDRLAAAGHSVNLEQVTAVNGDPKEARNVQLKDIPDTSKYDLLIFGAPVWAFSLSPVMKLYLSQLPSMQGKKIGCFVTQQLRFRFMGGNNAISQMKKACQSKGGSIYETGIVNWSHKQREARIEEVVQKLGEV</sequence>
<organism evidence="2 3">
    <name type="scientific">Pseudobacteroides cellulosolvens ATCC 35603 = DSM 2933</name>
    <dbReference type="NCBI Taxonomy" id="398512"/>
    <lineage>
        <taxon>Bacteria</taxon>
        <taxon>Bacillati</taxon>
        <taxon>Bacillota</taxon>
        <taxon>Clostridia</taxon>
        <taxon>Eubacteriales</taxon>
        <taxon>Oscillospiraceae</taxon>
        <taxon>Pseudobacteroides</taxon>
    </lineage>
</organism>
<evidence type="ECO:0000313" key="3">
    <source>
        <dbReference type="Proteomes" id="UP000036923"/>
    </source>
</evidence>
<dbReference type="OrthoDB" id="411306at2"/>
<dbReference type="SUPFAM" id="SSF52218">
    <property type="entry name" value="Flavoproteins"/>
    <property type="match status" value="1"/>
</dbReference>
<dbReference type="GO" id="GO:0016651">
    <property type="term" value="F:oxidoreductase activity, acting on NAD(P)H"/>
    <property type="evidence" value="ECO:0007669"/>
    <property type="project" value="UniProtKB-ARBA"/>
</dbReference>
<dbReference type="RefSeq" id="WP_036938452.1">
    <property type="nucleotide sequence ID" value="NZ_JQKC01000007.1"/>
</dbReference>